<feature type="compositionally biased region" description="Gly residues" evidence="10">
    <location>
        <begin position="1003"/>
        <end position="1012"/>
    </location>
</feature>
<dbReference type="InterPro" id="IPR001164">
    <property type="entry name" value="ArfGAP_dom"/>
</dbReference>
<organism evidence="12 13">
    <name type="scientific">Echinococcus canadensis</name>
    <dbReference type="NCBI Taxonomy" id="519352"/>
    <lineage>
        <taxon>Eukaryota</taxon>
        <taxon>Metazoa</taxon>
        <taxon>Spiralia</taxon>
        <taxon>Lophotrochozoa</taxon>
        <taxon>Platyhelminthes</taxon>
        <taxon>Cestoda</taxon>
        <taxon>Eucestoda</taxon>
        <taxon>Cyclophyllidea</taxon>
        <taxon>Taeniidae</taxon>
        <taxon>Echinococcus</taxon>
        <taxon>Echinococcus canadensis group</taxon>
    </lineage>
</organism>
<evidence type="ECO:0000256" key="1">
    <source>
        <dbReference type="ARBA" id="ARBA00022468"/>
    </source>
</evidence>
<evidence type="ECO:0000256" key="4">
    <source>
        <dbReference type="ARBA" id="ARBA00022771"/>
    </source>
</evidence>
<proteinExistence type="predicted"/>
<dbReference type="GO" id="GO:0008277">
    <property type="term" value="P:regulation of G protein-coupled receptor signaling pathway"/>
    <property type="evidence" value="ECO:0007669"/>
    <property type="project" value="TreeGrafter"/>
</dbReference>
<dbReference type="PRINTS" id="PR00405">
    <property type="entry name" value="REVINTRACTNG"/>
</dbReference>
<dbReference type="InterPro" id="IPR013724">
    <property type="entry name" value="GIT_SHD"/>
</dbReference>
<dbReference type="SMART" id="SM00248">
    <property type="entry name" value="ANK"/>
    <property type="match status" value="2"/>
</dbReference>
<dbReference type="SMART" id="SM00105">
    <property type="entry name" value="ArfGap"/>
    <property type="match status" value="1"/>
</dbReference>
<dbReference type="CDD" id="cd08833">
    <property type="entry name" value="ArfGap_GIT"/>
    <property type="match status" value="1"/>
</dbReference>
<evidence type="ECO:0000256" key="2">
    <source>
        <dbReference type="ARBA" id="ARBA00022723"/>
    </source>
</evidence>
<dbReference type="Pfam" id="PF12205">
    <property type="entry name" value="GIT1_C"/>
    <property type="match status" value="1"/>
</dbReference>
<dbReference type="Proteomes" id="UP000887562">
    <property type="component" value="Unplaced"/>
</dbReference>
<dbReference type="GO" id="GO:0007420">
    <property type="term" value="P:brain development"/>
    <property type="evidence" value="ECO:0007669"/>
    <property type="project" value="InterPro"/>
</dbReference>
<dbReference type="SMART" id="SM00555">
    <property type="entry name" value="GIT"/>
    <property type="match status" value="2"/>
</dbReference>
<sequence length="1231" mass="129584">MDSATAVCADCDAKNPQWASINRGVFICDECNAIHRQLGRHVSHVRFTKHLYKSLWRPSQLFMVQYLALAGANRFWEHVLLEPLLNKRNESSKNSTVADKKPQPDSPLHPVKADFIRKKYLFHGFFKLPSVIHPDDLNQQLHASVRTAVLETSLYLLALGANPNYIHPMKGTSPVHVACQYEQIGQLELLIAYGGDVCIRSDMGITPLEIALEKVQKSQQHQLQLDATLARDSPQSQPQTPWSPLIDCLVSAFYEVTDGLSFYLCRRIPNHKAAIFLTATALGSLKNGTVEVEEGQRASGWPFKAFYGPGHFLVAPKSVKESNGTLDGEADRQAEARSRVAALDNATFEDLCIDVYDEAERRLTNSFLEPTIEASVPSGPTARPLPPSGGSISGRPQSMAAVGGVSGATPSTTTTARPSSLILFFLPPNTAYTSVRNQARQKLGRLSMTAFRALVVDVLHEAAHRLVPLLESSSTVPLAVVRPKMRHHEYTTYGGPVDGTGVAVDNDDEVLVVVSGGSDGGDGVEHRATNKMSSMSVDDPVYDQVAVETEVGTAPRASVSTGPSISTTAVSTTTGTASILTSTSPTTPTLMLEVTSEFLQTDQLQQCQEESQDHQQLVVSLGKESTASLVVNSEVSPSCLASISLPSDGIESRPGNLPGSRRLHLAATGRLASYRASVPASSHCPSFGGMHKPLVASTTTATTVPSSVTSTGSPCDGSLERCTAPTMLQQSQEALIHAHTAPRSPGVSVEVQTTALCCAAAADAAVAEAMVEVQRLKEEHEKAVQQVAALTARLYELEAACEQLTEENSALKAAFSAGMVKTHEATRSSPATGGHNNTSKPFSTDTEHSDDQTKASVALTTEASAVGDEDSEGEDEEYNNEDVHHQSKSTSHRSGAGGGGGGGSANGSGNYAMGSQCLDSGMLLRQGISLWARSSSPGDAVEIMATATTTAPSATAAAPTPPHLPSSTTGAANNRSYVNVQNSRPSAARTPLGKQHQSPASGGNAGASGGGSQDVEGSDDYTAPNETGTPSPAPVLPAAGRAGSGGMVLRSTPAHFAPTGAHRSGEALVEYSVPPQTGGSGGGHLKKTPPIVPTAAAVAIAPTWKHPPYERIVRGVECIIVRIRALLDAANGRRLPEQVRSAQLIQAAVQDLVVLFPPISKCHLTVGAALTSLMANSQKLRLHCEAAAATASTEPSGGGVGSSNSSQLITFAHEIASAAKTILNFFQAERH</sequence>
<keyword evidence="9" id="KW-0175">Coiled coil</keyword>
<evidence type="ECO:0000256" key="8">
    <source>
        <dbReference type="PROSITE-ProRule" id="PRU00288"/>
    </source>
</evidence>
<dbReference type="Gene3D" id="1.25.40.20">
    <property type="entry name" value="Ankyrin repeat-containing domain"/>
    <property type="match status" value="1"/>
</dbReference>
<dbReference type="InterPro" id="IPR037278">
    <property type="entry name" value="ARFGAP/RecO"/>
</dbReference>
<dbReference type="Pfam" id="PF08518">
    <property type="entry name" value="GIT_SHD"/>
    <property type="match status" value="2"/>
</dbReference>
<evidence type="ECO:0000256" key="3">
    <source>
        <dbReference type="ARBA" id="ARBA00022737"/>
    </source>
</evidence>
<feature type="compositionally biased region" description="Acidic residues" evidence="10">
    <location>
        <begin position="867"/>
        <end position="880"/>
    </location>
</feature>
<keyword evidence="12" id="KW-1185">Reference proteome</keyword>
<dbReference type="PANTHER" id="PTHR46097">
    <property type="entry name" value="G PROTEIN-COUPLED RECEPTOR KINASE INTERACTING ARFGAP"/>
    <property type="match status" value="1"/>
</dbReference>
<dbReference type="GO" id="GO:0036465">
    <property type="term" value="P:synaptic vesicle recycling"/>
    <property type="evidence" value="ECO:0007669"/>
    <property type="project" value="TreeGrafter"/>
</dbReference>
<evidence type="ECO:0000256" key="10">
    <source>
        <dbReference type="SAM" id="MobiDB-lite"/>
    </source>
</evidence>
<evidence type="ECO:0000256" key="9">
    <source>
        <dbReference type="SAM" id="Coils"/>
    </source>
</evidence>
<dbReference type="GO" id="GO:0005096">
    <property type="term" value="F:GTPase activator activity"/>
    <property type="evidence" value="ECO:0007669"/>
    <property type="project" value="UniProtKB-KW"/>
</dbReference>
<dbReference type="Pfam" id="PF01412">
    <property type="entry name" value="ArfGap"/>
    <property type="match status" value="1"/>
</dbReference>
<keyword evidence="5" id="KW-0862">Zinc</keyword>
<dbReference type="InterPro" id="IPR022018">
    <property type="entry name" value="GIT1_C"/>
</dbReference>
<dbReference type="InterPro" id="IPR047161">
    <property type="entry name" value="GIT-like"/>
</dbReference>
<dbReference type="GO" id="GO:0098793">
    <property type="term" value="C:presynapse"/>
    <property type="evidence" value="ECO:0007669"/>
    <property type="project" value="GOC"/>
</dbReference>
<dbReference type="Gene3D" id="1.20.120.330">
    <property type="entry name" value="Nucleotidyltransferases domain 2"/>
    <property type="match status" value="1"/>
</dbReference>
<evidence type="ECO:0000313" key="12">
    <source>
        <dbReference type="Proteomes" id="UP000887562"/>
    </source>
</evidence>
<feature type="region of interest" description="Disordered" evidence="10">
    <location>
        <begin position="952"/>
        <end position="1062"/>
    </location>
</feature>
<dbReference type="Gene3D" id="1.10.220.150">
    <property type="entry name" value="Arf GTPase activating protein"/>
    <property type="match status" value="1"/>
</dbReference>
<dbReference type="InterPro" id="IPR038508">
    <property type="entry name" value="ArfGAP_dom_sf"/>
</dbReference>
<evidence type="ECO:0000256" key="6">
    <source>
        <dbReference type="ARBA" id="ARBA00023043"/>
    </source>
</evidence>
<evidence type="ECO:0000259" key="11">
    <source>
        <dbReference type="PROSITE" id="PS50115"/>
    </source>
</evidence>
<dbReference type="WBParaSite" id="maker-E.canG7_contigs_6030-snap-gene-0.14-mRNA-1">
    <property type="protein sequence ID" value="maker-E.canG7_contigs_6030-snap-gene-0.14-mRNA-1"/>
    <property type="gene ID" value="EcG7_07409"/>
</dbReference>
<feature type="compositionally biased region" description="Polar residues" evidence="10">
    <location>
        <begin position="827"/>
        <end position="844"/>
    </location>
</feature>
<dbReference type="SUPFAM" id="SSF48403">
    <property type="entry name" value="Ankyrin repeat"/>
    <property type="match status" value="1"/>
</dbReference>
<dbReference type="PROSITE" id="PS50297">
    <property type="entry name" value="ANK_REP_REGION"/>
    <property type="match status" value="1"/>
</dbReference>
<keyword evidence="1" id="KW-0343">GTPase activation</keyword>
<dbReference type="AlphaFoldDB" id="A0A915EZJ7"/>
<evidence type="ECO:0000256" key="5">
    <source>
        <dbReference type="ARBA" id="ARBA00022833"/>
    </source>
</evidence>
<accession>A0A915EZJ7</accession>
<dbReference type="InterPro" id="IPR002110">
    <property type="entry name" value="Ankyrin_rpt"/>
</dbReference>
<name>A0A915EZJ7_9CEST</name>
<dbReference type="SUPFAM" id="SSF57863">
    <property type="entry name" value="ArfGap/RecO-like zinc finger"/>
    <property type="match status" value="1"/>
</dbReference>
<dbReference type="InterPro" id="IPR036770">
    <property type="entry name" value="Ankyrin_rpt-contain_sf"/>
</dbReference>
<dbReference type="GO" id="GO:0031267">
    <property type="term" value="F:small GTPase binding"/>
    <property type="evidence" value="ECO:0007669"/>
    <property type="project" value="TreeGrafter"/>
</dbReference>
<keyword evidence="2" id="KW-0479">Metal-binding</keyword>
<feature type="region of interest" description="Disordered" evidence="10">
    <location>
        <begin position="822"/>
        <end position="903"/>
    </location>
</feature>
<feature type="compositionally biased region" description="Polar residues" evidence="10">
    <location>
        <begin position="854"/>
        <end position="863"/>
    </location>
</feature>
<dbReference type="GO" id="GO:0008270">
    <property type="term" value="F:zinc ion binding"/>
    <property type="evidence" value="ECO:0007669"/>
    <property type="project" value="UniProtKB-KW"/>
</dbReference>
<feature type="repeat" description="ANK" evidence="7">
    <location>
        <begin position="170"/>
        <end position="202"/>
    </location>
</feature>
<dbReference type="PROSITE" id="PS50115">
    <property type="entry name" value="ARFGAP"/>
    <property type="match status" value="1"/>
</dbReference>
<evidence type="ECO:0000313" key="13">
    <source>
        <dbReference type="WBParaSite" id="maker-E.canG7_contigs_6030-snap-gene-0.14-mRNA-1"/>
    </source>
</evidence>
<keyword evidence="4 8" id="KW-0863">Zinc-finger</keyword>
<dbReference type="PROSITE" id="PS50088">
    <property type="entry name" value="ANK_REPEAT"/>
    <property type="match status" value="1"/>
</dbReference>
<keyword evidence="6 7" id="KW-0040">ANK repeat</keyword>
<evidence type="ECO:0000256" key="7">
    <source>
        <dbReference type="PROSITE-ProRule" id="PRU00023"/>
    </source>
</evidence>
<protein>
    <submittedName>
        <fullName evidence="13">Arf-GAP domain-containing protein</fullName>
    </submittedName>
</protein>
<feature type="region of interest" description="Disordered" evidence="10">
    <location>
        <begin position="372"/>
        <end position="414"/>
    </location>
</feature>
<keyword evidence="3" id="KW-0677">Repeat</keyword>
<feature type="coiled-coil region" evidence="9">
    <location>
        <begin position="759"/>
        <end position="814"/>
    </location>
</feature>
<feature type="compositionally biased region" description="Polar residues" evidence="10">
    <location>
        <begin position="970"/>
        <end position="985"/>
    </location>
</feature>
<dbReference type="GO" id="GO:0032012">
    <property type="term" value="P:regulation of ARF protein signal transduction"/>
    <property type="evidence" value="ECO:0007669"/>
    <property type="project" value="InterPro"/>
</dbReference>
<dbReference type="PANTHER" id="PTHR46097:SF3">
    <property type="entry name" value="ARF GTPASE-ACTIVATING PROTEIN GIT"/>
    <property type="match status" value="1"/>
</dbReference>
<feature type="domain" description="Arf-GAP" evidence="11">
    <location>
        <begin position="1"/>
        <end position="120"/>
    </location>
</feature>
<reference evidence="13" key="1">
    <citation type="submission" date="2022-11" db="UniProtKB">
        <authorList>
            <consortium name="WormBaseParasite"/>
        </authorList>
    </citation>
    <scope>IDENTIFICATION</scope>
</reference>